<dbReference type="AlphaFoldDB" id="A0A0B7HI79"/>
<sequence>MAYNRGYQNRGYQSSGYQNRGYQNSGYQNRGYQRAPKKKSGAKEVQGTTKEGNQYFGISAWFSRKNVGLVQIKAFENSKSTHFTTERGRDGVSLMFEVFYKNSGIKRLEVATYFFDSGKAFLKDLGIIVSTKAPNGGYAGYFQKK</sequence>
<accession>A0A0B7HI79</accession>
<protein>
    <submittedName>
        <fullName evidence="2">Uncharacterized protein</fullName>
    </submittedName>
</protein>
<name>A0A0B7HI79_9FLAO</name>
<gene>
    <name evidence="2" type="ORF">CCYN2B_40153</name>
</gene>
<dbReference type="EMBL" id="CDOD01000034">
    <property type="protein sequence ID" value="CEN37612.1"/>
    <property type="molecule type" value="Genomic_DNA"/>
</dbReference>
<organism evidence="2 3">
    <name type="scientific">Capnocytophaga cynodegmi</name>
    <dbReference type="NCBI Taxonomy" id="28189"/>
    <lineage>
        <taxon>Bacteria</taxon>
        <taxon>Pseudomonadati</taxon>
        <taxon>Bacteroidota</taxon>
        <taxon>Flavobacteriia</taxon>
        <taxon>Flavobacteriales</taxon>
        <taxon>Flavobacteriaceae</taxon>
        <taxon>Capnocytophaga</taxon>
    </lineage>
</organism>
<feature type="region of interest" description="Disordered" evidence="1">
    <location>
        <begin position="1"/>
        <end position="48"/>
    </location>
</feature>
<dbReference type="RefSeq" id="WP_041993251.1">
    <property type="nucleotide sequence ID" value="NZ_CDOD01000034.1"/>
</dbReference>
<keyword evidence="3" id="KW-1185">Reference proteome</keyword>
<evidence type="ECO:0000256" key="1">
    <source>
        <dbReference type="SAM" id="MobiDB-lite"/>
    </source>
</evidence>
<reference evidence="3" key="1">
    <citation type="submission" date="2015-01" db="EMBL/GenBank/DDBJ databases">
        <authorList>
            <person name="MANFREDI Pablo"/>
        </authorList>
    </citation>
    <scope>NUCLEOTIDE SEQUENCE [LARGE SCALE GENOMIC DNA]</scope>
    <source>
        <strain evidence="3">Ccyn2B</strain>
    </source>
</reference>
<proteinExistence type="predicted"/>
<feature type="compositionally biased region" description="Polar residues" evidence="1">
    <location>
        <begin position="1"/>
        <end position="31"/>
    </location>
</feature>
<evidence type="ECO:0000313" key="3">
    <source>
        <dbReference type="Proteomes" id="UP000038055"/>
    </source>
</evidence>
<evidence type="ECO:0000313" key="2">
    <source>
        <dbReference type="EMBL" id="CEN37612.1"/>
    </source>
</evidence>
<dbReference type="Proteomes" id="UP000038055">
    <property type="component" value="Unassembled WGS sequence"/>
</dbReference>